<gene>
    <name evidence="7" type="ORF">JKA74_16895</name>
</gene>
<feature type="domain" description="Bacterial surface antigen (D15)" evidence="6">
    <location>
        <begin position="574"/>
        <end position="774"/>
    </location>
</feature>
<comment type="caution">
    <text evidence="7">The sequence shown here is derived from an EMBL/GenBank/DDBJ whole genome shotgun (WGS) entry which is preliminary data.</text>
</comment>
<dbReference type="EMBL" id="JAEQBW010000010">
    <property type="protein sequence ID" value="MBK6266726.1"/>
    <property type="molecule type" value="Genomic_DNA"/>
</dbReference>
<dbReference type="Gene3D" id="2.40.160.50">
    <property type="entry name" value="membrane protein fhac: a member of the omp85/tpsb transporter family"/>
    <property type="match status" value="1"/>
</dbReference>
<proteinExistence type="predicted"/>
<evidence type="ECO:0000313" key="8">
    <source>
        <dbReference type="Proteomes" id="UP000611723"/>
    </source>
</evidence>
<evidence type="ECO:0000256" key="2">
    <source>
        <dbReference type="ARBA" id="ARBA00022692"/>
    </source>
</evidence>
<accession>A0A935CAF0</accession>
<evidence type="ECO:0000256" key="5">
    <source>
        <dbReference type="ARBA" id="ARBA00023237"/>
    </source>
</evidence>
<comment type="subcellular location">
    <subcellularLocation>
        <location evidence="1">Membrane</location>
    </subcellularLocation>
</comment>
<dbReference type="InterPro" id="IPR000184">
    <property type="entry name" value="Bac_surfAg_D15"/>
</dbReference>
<dbReference type="PANTHER" id="PTHR12815:SF47">
    <property type="entry name" value="TRANSLOCATION AND ASSEMBLY MODULE SUBUNIT TAMA"/>
    <property type="match status" value="1"/>
</dbReference>
<dbReference type="PROSITE" id="PS51257">
    <property type="entry name" value="PROKAR_LIPOPROTEIN"/>
    <property type="match status" value="1"/>
</dbReference>
<dbReference type="GO" id="GO:0019867">
    <property type="term" value="C:outer membrane"/>
    <property type="evidence" value="ECO:0007669"/>
    <property type="project" value="InterPro"/>
</dbReference>
<reference evidence="7" key="1">
    <citation type="submission" date="2021-01" db="EMBL/GenBank/DDBJ databases">
        <title>Marivirga aurantiaca sp. nov., isolated from intertidal surface sediments.</title>
        <authorList>
            <person name="Zhang M."/>
        </authorList>
    </citation>
    <scope>NUCLEOTIDE SEQUENCE</scope>
    <source>
        <strain evidence="7">S37H4</strain>
    </source>
</reference>
<keyword evidence="5" id="KW-0998">Cell outer membrane</keyword>
<protein>
    <submittedName>
        <fullName evidence="7">BamA/TamA family outer membrane protein</fullName>
    </submittedName>
</protein>
<keyword evidence="4" id="KW-0472">Membrane</keyword>
<keyword evidence="8" id="KW-1185">Reference proteome</keyword>
<evidence type="ECO:0000313" key="7">
    <source>
        <dbReference type="EMBL" id="MBK6266726.1"/>
    </source>
</evidence>
<dbReference type="InterPro" id="IPR039910">
    <property type="entry name" value="D15-like"/>
</dbReference>
<evidence type="ECO:0000256" key="4">
    <source>
        <dbReference type="ARBA" id="ARBA00023136"/>
    </source>
</evidence>
<dbReference type="AlphaFoldDB" id="A0A935CAF0"/>
<keyword evidence="3" id="KW-0732">Signal</keyword>
<evidence type="ECO:0000256" key="1">
    <source>
        <dbReference type="ARBA" id="ARBA00004370"/>
    </source>
</evidence>
<evidence type="ECO:0000259" key="6">
    <source>
        <dbReference type="Pfam" id="PF01103"/>
    </source>
</evidence>
<dbReference type="RefSeq" id="WP_201432413.1">
    <property type="nucleotide sequence ID" value="NZ_JAEQBW010000010.1"/>
</dbReference>
<organism evidence="7 8">
    <name type="scientific">Marivirga aurantiaca</name>
    <dbReference type="NCBI Taxonomy" id="2802615"/>
    <lineage>
        <taxon>Bacteria</taxon>
        <taxon>Pseudomonadati</taxon>
        <taxon>Bacteroidota</taxon>
        <taxon>Cytophagia</taxon>
        <taxon>Cytophagales</taxon>
        <taxon>Marivirgaceae</taxon>
        <taxon>Marivirga</taxon>
    </lineage>
</organism>
<evidence type="ECO:0000256" key="3">
    <source>
        <dbReference type="ARBA" id="ARBA00022729"/>
    </source>
</evidence>
<dbReference type="Proteomes" id="UP000611723">
    <property type="component" value="Unassembled WGS sequence"/>
</dbReference>
<sequence>MNKSFAKNIVLILLLLTTMLSCNTLKHLPENERLYLGADISFEGGVPNKYKNEILDKVEDVLIPEPNNKIAGMRIGLWAYQKVERDEAGFFAKWVNKKIGEEPVLMSDVETGTVEKLMFNRLENLGFFYSEIDSDTIHEEKTGEAFYVIRPGDRLMIADYQYTQRGDSALDTLIVQHIRDQKILREGQPYTLDKLTEERGEIAQLLKDYGFYYFTDNYLFFDADTLSTELDNQVSLTLSIKRTTPEDALLRYVIGDIKVYPNYQVKMDSSEVSLDSTEYEGVRFIQEEEFFRPDRLHPYLLLNEGDYYNQTNEDHTSRRLNSLRTYRFVSIRFQEDSVQKDGLGQLNTSIYLSPMRKRAFRTELQLVSKSNNFAGPTFNMEYENRNLFRGGESFTVTGKIGYEAQISGGDLSGLSSLETGIKGELLVPRIIAPFNLEQYFRYSVPKTKFVLSYDLLRRSQLFSLNSFLAQMGYTWNANRYVSHNLNPISINLINLSNTTAEFEGILDDNPLLERSFEQQFIAGLTYSFQYNKLLKQEQKSRFFLLFTADFAGNTIALGQNIGGIEGEDREFLGQQYAQYSKFDVDVRHYLNLGDEPRLVSRVFAGFGLPYGNSDNLPFSKQYFSGGPNSVRAFRIRSLGPGGYVPEESRSRTGSFFDQAGDIKLEANLEYRFPIVSVLKGAVFTDAGNVWLRNVEDVEGDGRKFSSGWIDQVAVGAGVGLRVDIEFFVIRLDVATPLRKPDENGDFFWQDDFRYGDKSWRRDNVIWNFGIGYPF</sequence>
<name>A0A935CAF0_9BACT</name>
<dbReference type="Pfam" id="PF01103">
    <property type="entry name" value="Omp85"/>
    <property type="match status" value="1"/>
</dbReference>
<dbReference type="PANTHER" id="PTHR12815">
    <property type="entry name" value="SORTING AND ASSEMBLY MACHINERY SAMM50 PROTEIN FAMILY MEMBER"/>
    <property type="match status" value="1"/>
</dbReference>
<keyword evidence="2" id="KW-0812">Transmembrane</keyword>